<evidence type="ECO:0000313" key="3">
    <source>
        <dbReference type="Proteomes" id="UP001516400"/>
    </source>
</evidence>
<evidence type="ECO:0000256" key="1">
    <source>
        <dbReference type="SAM" id="Coils"/>
    </source>
</evidence>
<organism evidence="2 3">
    <name type="scientific">Cryptolaemus montrouzieri</name>
    <dbReference type="NCBI Taxonomy" id="559131"/>
    <lineage>
        <taxon>Eukaryota</taxon>
        <taxon>Metazoa</taxon>
        <taxon>Ecdysozoa</taxon>
        <taxon>Arthropoda</taxon>
        <taxon>Hexapoda</taxon>
        <taxon>Insecta</taxon>
        <taxon>Pterygota</taxon>
        <taxon>Neoptera</taxon>
        <taxon>Endopterygota</taxon>
        <taxon>Coleoptera</taxon>
        <taxon>Polyphaga</taxon>
        <taxon>Cucujiformia</taxon>
        <taxon>Coccinelloidea</taxon>
        <taxon>Coccinellidae</taxon>
        <taxon>Scymninae</taxon>
        <taxon>Scymnini</taxon>
        <taxon>Cryptolaemus</taxon>
    </lineage>
</organism>
<sequence length="153" mass="17348">MRAPIDSLKEEVDRLKWHENVSNVEVISAEVNNRIIQLKYIEIYDLKQSSKAEVADRIDDDREEVQKLLRRIDNKSDELVKIVRTGKKNGKDGKSRPAKAVFSGADKVAAILKNKKKIVESSTSIGPNLPFKGRYSVSNVSRLKTEDPMVKEI</sequence>
<name>A0ABD2NVE3_9CUCU</name>
<evidence type="ECO:0000313" key="2">
    <source>
        <dbReference type="EMBL" id="KAL3282619.1"/>
    </source>
</evidence>
<dbReference type="AlphaFoldDB" id="A0ABD2NVE3"/>
<keyword evidence="3" id="KW-1185">Reference proteome</keyword>
<protein>
    <submittedName>
        <fullName evidence="2">Uncharacterized protein</fullName>
    </submittedName>
</protein>
<proteinExistence type="predicted"/>
<comment type="caution">
    <text evidence="2">The sequence shown here is derived from an EMBL/GenBank/DDBJ whole genome shotgun (WGS) entry which is preliminary data.</text>
</comment>
<dbReference type="Proteomes" id="UP001516400">
    <property type="component" value="Unassembled WGS sequence"/>
</dbReference>
<reference evidence="2 3" key="1">
    <citation type="journal article" date="2021" name="BMC Biol.">
        <title>Horizontally acquired antibacterial genes associated with adaptive radiation of ladybird beetles.</title>
        <authorList>
            <person name="Li H.S."/>
            <person name="Tang X.F."/>
            <person name="Huang Y.H."/>
            <person name="Xu Z.Y."/>
            <person name="Chen M.L."/>
            <person name="Du X.Y."/>
            <person name="Qiu B.Y."/>
            <person name="Chen P.T."/>
            <person name="Zhang W."/>
            <person name="Slipinski A."/>
            <person name="Escalona H.E."/>
            <person name="Waterhouse R.M."/>
            <person name="Zwick A."/>
            <person name="Pang H."/>
        </authorList>
    </citation>
    <scope>NUCLEOTIDE SEQUENCE [LARGE SCALE GENOMIC DNA]</scope>
    <source>
        <strain evidence="2">SYSU2018</strain>
    </source>
</reference>
<dbReference type="EMBL" id="JABFTP020000144">
    <property type="protein sequence ID" value="KAL3282619.1"/>
    <property type="molecule type" value="Genomic_DNA"/>
</dbReference>
<feature type="coiled-coil region" evidence="1">
    <location>
        <begin position="51"/>
        <end position="78"/>
    </location>
</feature>
<keyword evidence="1" id="KW-0175">Coiled coil</keyword>
<gene>
    <name evidence="2" type="ORF">HHI36_005794</name>
</gene>
<accession>A0ABD2NVE3</accession>